<dbReference type="InterPro" id="IPR039329">
    <property type="entry name" value="SIAE"/>
</dbReference>
<dbReference type="AlphaFoldDB" id="A0A3B1CHY4"/>
<dbReference type="Pfam" id="PF03629">
    <property type="entry name" value="SASA"/>
    <property type="match status" value="1"/>
</dbReference>
<dbReference type="PANTHER" id="PTHR22901">
    <property type="entry name" value="SIALATE O-ACETYLESTERASE"/>
    <property type="match status" value="1"/>
</dbReference>
<evidence type="ECO:0000313" key="3">
    <source>
        <dbReference type="EMBL" id="VAX24383.1"/>
    </source>
</evidence>
<dbReference type="EMBL" id="UOGD01000272">
    <property type="protein sequence ID" value="VAX24383.1"/>
    <property type="molecule type" value="Genomic_DNA"/>
</dbReference>
<dbReference type="Gene3D" id="3.40.50.1110">
    <property type="entry name" value="SGNH hydrolase"/>
    <property type="match status" value="1"/>
</dbReference>
<name>A0A3B1CHY4_9ZZZZ</name>
<evidence type="ECO:0000259" key="2">
    <source>
        <dbReference type="Pfam" id="PF03629"/>
    </source>
</evidence>
<reference evidence="3" key="1">
    <citation type="submission" date="2018-06" db="EMBL/GenBank/DDBJ databases">
        <authorList>
            <person name="Zhirakovskaya E."/>
        </authorList>
    </citation>
    <scope>NUCLEOTIDE SEQUENCE</scope>
</reference>
<accession>A0A3B1CHY4</accession>
<proteinExistence type="predicted"/>
<feature type="domain" description="Sialate O-acetylesterase" evidence="2">
    <location>
        <begin position="12"/>
        <end position="114"/>
    </location>
</feature>
<feature type="non-terminal residue" evidence="3">
    <location>
        <position position="1"/>
    </location>
</feature>
<dbReference type="SUPFAM" id="SSF52266">
    <property type="entry name" value="SGNH hydrolase"/>
    <property type="match status" value="1"/>
</dbReference>
<dbReference type="InterPro" id="IPR005181">
    <property type="entry name" value="SASA"/>
</dbReference>
<dbReference type="InterPro" id="IPR036514">
    <property type="entry name" value="SGNH_hydro_sf"/>
</dbReference>
<dbReference type="GO" id="GO:0005975">
    <property type="term" value="P:carbohydrate metabolic process"/>
    <property type="evidence" value="ECO:0007669"/>
    <property type="project" value="TreeGrafter"/>
</dbReference>
<evidence type="ECO:0000256" key="1">
    <source>
        <dbReference type="ARBA" id="ARBA00022801"/>
    </source>
</evidence>
<protein>
    <submittedName>
        <fullName evidence="3">Sialic acid-specific 9-O-acetylesterase</fullName>
    </submittedName>
</protein>
<dbReference type="GO" id="GO:0001681">
    <property type="term" value="F:sialate O-acetylesterase activity"/>
    <property type="evidence" value="ECO:0007669"/>
    <property type="project" value="InterPro"/>
</dbReference>
<gene>
    <name evidence="3" type="ORF">MNBD_IGNAVI01-2806</name>
</gene>
<keyword evidence="1" id="KW-0378">Hydrolase</keyword>
<dbReference type="PANTHER" id="PTHR22901:SF0">
    <property type="entry name" value="SIALATE O-ACETYLESTERASE"/>
    <property type="match status" value="1"/>
</dbReference>
<sequence length="235" mass="26868">NAMIHPLIPYGIRGVIWYQGFSNAERSYQYRDLFKTFIKDWRNLWGEGDFPFLYVQLTNMMKVERQPTESIWAELREAQSMALDLPNTGMVVAIDIGEEDIHPKNKQDVGKRLALIALAKVYGKDIPYTGPMYKSNKIVENKIIIQFDHVNKGLKIKGGKKLKGFAIAGKDKKFVWAKAKIEGDEVVVWNSRIKDPVAVRYAWAPNPICNLYNSADLPAAPFRTDDWKGITYGKK</sequence>
<organism evidence="3">
    <name type="scientific">hydrothermal vent metagenome</name>
    <dbReference type="NCBI Taxonomy" id="652676"/>
    <lineage>
        <taxon>unclassified sequences</taxon>
        <taxon>metagenomes</taxon>
        <taxon>ecological metagenomes</taxon>
    </lineage>
</organism>